<protein>
    <submittedName>
        <fullName evidence="12">Di-heme enzyme</fullName>
    </submittedName>
</protein>
<evidence type="ECO:0000256" key="3">
    <source>
        <dbReference type="ARBA" id="ARBA00022723"/>
    </source>
</evidence>
<keyword evidence="4 10" id="KW-0732">Signal</keyword>
<comment type="PTM">
    <text evidence="8">Binds 2 heme groups per subunit.</text>
</comment>
<dbReference type="PANTHER" id="PTHR30600:SF14">
    <property type="entry name" value="CYTOCHROME C PEROXIDASE"/>
    <property type="match status" value="1"/>
</dbReference>
<feature type="binding site" description="axial binding residue" evidence="9">
    <location>
        <position position="245"/>
    </location>
    <ligand>
        <name>heme c</name>
        <dbReference type="ChEBI" id="CHEBI:61717"/>
        <label>2</label>
    </ligand>
    <ligandPart>
        <name>Fe</name>
        <dbReference type="ChEBI" id="CHEBI:18248"/>
    </ligandPart>
</feature>
<proteinExistence type="predicted"/>
<dbReference type="GO" id="GO:0046872">
    <property type="term" value="F:metal ion binding"/>
    <property type="evidence" value="ECO:0007669"/>
    <property type="project" value="UniProtKB-KW"/>
</dbReference>
<keyword evidence="5" id="KW-0574">Periplasm</keyword>
<dbReference type="PROSITE" id="PS51257">
    <property type="entry name" value="PROKAR_LIPOPROTEIN"/>
    <property type="match status" value="1"/>
</dbReference>
<dbReference type="InterPro" id="IPR023929">
    <property type="entry name" value="MbnH-like"/>
</dbReference>
<keyword evidence="13" id="KW-1185">Reference proteome</keyword>
<evidence type="ECO:0000256" key="4">
    <source>
        <dbReference type="ARBA" id="ARBA00022729"/>
    </source>
</evidence>
<dbReference type="GO" id="GO:0009055">
    <property type="term" value="F:electron transfer activity"/>
    <property type="evidence" value="ECO:0007669"/>
    <property type="project" value="InterPro"/>
</dbReference>
<dbReference type="InterPro" id="IPR004852">
    <property type="entry name" value="Di-haem_cyt_c_peroxidsae"/>
</dbReference>
<dbReference type="Pfam" id="PF03150">
    <property type="entry name" value="CCP_MauG"/>
    <property type="match status" value="1"/>
</dbReference>
<organism evidence="12 13">
    <name type="scientific">Ottowia oryzae</name>
    <dbReference type="NCBI Taxonomy" id="2109914"/>
    <lineage>
        <taxon>Bacteria</taxon>
        <taxon>Pseudomonadati</taxon>
        <taxon>Pseudomonadota</taxon>
        <taxon>Betaproteobacteria</taxon>
        <taxon>Burkholderiales</taxon>
        <taxon>Comamonadaceae</taxon>
        <taxon>Ottowia</taxon>
    </lineage>
</organism>
<dbReference type="KEGG" id="otk:C6570_07815"/>
<evidence type="ECO:0000313" key="13">
    <source>
        <dbReference type="Proteomes" id="UP000239709"/>
    </source>
</evidence>
<dbReference type="GO" id="GO:0042597">
    <property type="term" value="C:periplasmic space"/>
    <property type="evidence" value="ECO:0007669"/>
    <property type="project" value="UniProtKB-SubCell"/>
</dbReference>
<evidence type="ECO:0000259" key="11">
    <source>
        <dbReference type="PROSITE" id="PS51007"/>
    </source>
</evidence>
<feature type="chain" id="PRO_5015764019" evidence="10">
    <location>
        <begin position="18"/>
        <end position="391"/>
    </location>
</feature>
<evidence type="ECO:0000256" key="9">
    <source>
        <dbReference type="PIRSR" id="PIRSR000294-2"/>
    </source>
</evidence>
<feature type="binding site" description="covalent" evidence="8">
    <location>
        <position position="241"/>
    </location>
    <ligand>
        <name>heme c</name>
        <dbReference type="ChEBI" id="CHEBI:61717"/>
        <label>2</label>
    </ligand>
</feature>
<evidence type="ECO:0000256" key="5">
    <source>
        <dbReference type="ARBA" id="ARBA00022764"/>
    </source>
</evidence>
<evidence type="ECO:0000256" key="8">
    <source>
        <dbReference type="PIRSR" id="PIRSR000294-1"/>
    </source>
</evidence>
<evidence type="ECO:0000256" key="1">
    <source>
        <dbReference type="ARBA" id="ARBA00004418"/>
    </source>
</evidence>
<sequence>MARAAALPCLAIWLASACGGGGDAGSDPGATAPPAPVGPTQWVWVLPAGFAPPVVPADNPMNATKVQLGRQLFYDTRLSVNNTLACAGCHAPSLAFADGRTVARGATGQSHPRNAPGLINVAYQATLDWANPAPRTLEQQMHTPLFGQSPIELGVNDANRDAIRQRLADDASYPAQFTSAFPNEAEPLQWDNVIKAIAAFQRTLISASSRYDQARAGAISLADNEQRGQALFFGTRGSAQCVQCHGGPNLGGGAFASTSGTTGAPGFYNIGLFNIGGTGAYPARNRGLFETTGLPQDMGKFRAPSLRNVALTAPYLHDGSADTLESVVALHAAGGRVLGPGPYAGDGRSNPFKDPLIDQIRLSAQDQSDLVAFLRTLTDEAALTRADFSAP</sequence>
<feature type="domain" description="Cytochrome c" evidence="11">
    <location>
        <begin position="223"/>
        <end position="378"/>
    </location>
</feature>
<feature type="signal peptide" evidence="10">
    <location>
        <begin position="1"/>
        <end position="17"/>
    </location>
</feature>
<feature type="binding site" description="axial binding residue" evidence="9">
    <location>
        <position position="90"/>
    </location>
    <ligand>
        <name>heme c</name>
        <dbReference type="ChEBI" id="CHEBI:61717"/>
        <label>1</label>
    </ligand>
    <ligandPart>
        <name>Fe</name>
        <dbReference type="ChEBI" id="CHEBI:18248"/>
    </ligandPart>
</feature>
<dbReference type="OrthoDB" id="9805202at2"/>
<dbReference type="SUPFAM" id="SSF46626">
    <property type="entry name" value="Cytochrome c"/>
    <property type="match status" value="2"/>
</dbReference>
<dbReference type="PIRSF" id="PIRSF000294">
    <property type="entry name" value="Cytochrome-c_peroxidase"/>
    <property type="match status" value="1"/>
</dbReference>
<dbReference type="GO" id="GO:0020037">
    <property type="term" value="F:heme binding"/>
    <property type="evidence" value="ECO:0007669"/>
    <property type="project" value="InterPro"/>
</dbReference>
<keyword evidence="3 9" id="KW-0479">Metal-binding</keyword>
<comment type="subcellular location">
    <subcellularLocation>
        <location evidence="1">Periplasm</location>
    </subcellularLocation>
</comment>
<dbReference type="AlphaFoldDB" id="A0A2S0MJI4"/>
<evidence type="ECO:0000256" key="2">
    <source>
        <dbReference type="ARBA" id="ARBA00022617"/>
    </source>
</evidence>
<accession>A0A2S0MJI4</accession>
<dbReference type="Proteomes" id="UP000239709">
    <property type="component" value="Chromosome"/>
</dbReference>
<dbReference type="InterPro" id="IPR026259">
    <property type="entry name" value="MauG/Cytc_peroxidase"/>
</dbReference>
<dbReference type="InterPro" id="IPR036909">
    <property type="entry name" value="Cyt_c-like_dom_sf"/>
</dbReference>
<evidence type="ECO:0000256" key="7">
    <source>
        <dbReference type="ARBA" id="ARBA00023004"/>
    </source>
</evidence>
<evidence type="ECO:0000313" key="12">
    <source>
        <dbReference type="EMBL" id="AVO36039.1"/>
    </source>
</evidence>
<keyword evidence="2 8" id="KW-0349">Heme</keyword>
<dbReference type="PANTHER" id="PTHR30600">
    <property type="entry name" value="CYTOCHROME C PEROXIDASE-RELATED"/>
    <property type="match status" value="1"/>
</dbReference>
<comment type="cofactor">
    <cofactor evidence="8">
        <name>heme</name>
        <dbReference type="ChEBI" id="CHEBI:30413"/>
    </cofactor>
    <text evidence="8">Binds 2 heme groups.</text>
</comment>
<dbReference type="EMBL" id="CP027666">
    <property type="protein sequence ID" value="AVO36039.1"/>
    <property type="molecule type" value="Genomic_DNA"/>
</dbReference>
<dbReference type="InterPro" id="IPR009056">
    <property type="entry name" value="Cyt_c-like_dom"/>
</dbReference>
<dbReference type="GO" id="GO:0004130">
    <property type="term" value="F:cytochrome-c peroxidase activity"/>
    <property type="evidence" value="ECO:0007669"/>
    <property type="project" value="TreeGrafter"/>
</dbReference>
<feature type="binding site" description="covalent" evidence="8">
    <location>
        <position position="89"/>
    </location>
    <ligand>
        <name>heme c</name>
        <dbReference type="ChEBI" id="CHEBI:61717"/>
        <label>1</label>
    </ligand>
</feature>
<evidence type="ECO:0000256" key="10">
    <source>
        <dbReference type="SAM" id="SignalP"/>
    </source>
</evidence>
<dbReference type="Gene3D" id="1.10.760.10">
    <property type="entry name" value="Cytochrome c-like domain"/>
    <property type="match status" value="2"/>
</dbReference>
<dbReference type="InterPro" id="IPR051395">
    <property type="entry name" value="Cytochrome_c_Peroxidase/MauG"/>
</dbReference>
<feature type="domain" description="Cytochrome c" evidence="11">
    <location>
        <begin position="64"/>
        <end position="201"/>
    </location>
</feature>
<feature type="binding site" description="covalent" evidence="8">
    <location>
        <position position="86"/>
    </location>
    <ligand>
        <name>heme c</name>
        <dbReference type="ChEBI" id="CHEBI:61717"/>
        <label>1</label>
    </ligand>
</feature>
<gene>
    <name evidence="12" type="ORF">C6570_07815</name>
</gene>
<evidence type="ECO:0000256" key="6">
    <source>
        <dbReference type="ARBA" id="ARBA00023002"/>
    </source>
</evidence>
<feature type="binding site" description="covalent" evidence="8">
    <location>
        <position position="244"/>
    </location>
    <ligand>
        <name>heme c</name>
        <dbReference type="ChEBI" id="CHEBI:61717"/>
        <label>2</label>
    </ligand>
</feature>
<dbReference type="PROSITE" id="PS51007">
    <property type="entry name" value="CYTC"/>
    <property type="match status" value="2"/>
</dbReference>
<reference evidence="12 13" key="1">
    <citation type="submission" date="2018-03" db="EMBL/GenBank/DDBJ databases">
        <title>Genome sequencing of Ottowia sp.</title>
        <authorList>
            <person name="Kim S.-J."/>
            <person name="Heo J."/>
            <person name="Kwon S.-W."/>
        </authorList>
    </citation>
    <scope>NUCLEOTIDE SEQUENCE [LARGE SCALE GENOMIC DNA]</scope>
    <source>
        <strain evidence="12 13">KADR8-3</strain>
    </source>
</reference>
<keyword evidence="6" id="KW-0560">Oxidoreductase</keyword>
<dbReference type="NCBIfam" id="TIGR04039">
    <property type="entry name" value="MXAN_0977_Heme2"/>
    <property type="match status" value="1"/>
</dbReference>
<keyword evidence="7 9" id="KW-0408">Iron</keyword>
<name>A0A2S0MJI4_9BURK</name>